<dbReference type="AlphaFoldDB" id="A0A454CNZ1"/>
<feature type="non-terminal residue" evidence="1">
    <location>
        <position position="41"/>
    </location>
</feature>
<comment type="caution">
    <text evidence="1">The sequence shown here is derived from an EMBL/GenBank/DDBJ whole genome shotgun (WGS) entry which is preliminary data.</text>
</comment>
<gene>
    <name evidence="1" type="ORF">VCHENC02_5952A</name>
</gene>
<name>A0A454CNZ1_VIBHA</name>
<accession>A0A454CNZ1</accession>
<protein>
    <submittedName>
        <fullName evidence="1">Uncharacterized protein</fullName>
    </submittedName>
</protein>
<proteinExistence type="predicted"/>
<dbReference type="Proteomes" id="UP000008367">
    <property type="component" value="Unassembled WGS sequence"/>
</dbReference>
<evidence type="ECO:0000313" key="2">
    <source>
        <dbReference type="Proteomes" id="UP000008367"/>
    </source>
</evidence>
<reference evidence="1 2" key="1">
    <citation type="submission" date="2012-10" db="EMBL/GenBank/DDBJ databases">
        <title>Genome sequence of Vibrio Cholerae HENC-02.</title>
        <authorList>
            <person name="Eppinger M."/>
            <person name="Hasan N.A."/>
            <person name="Sengamalay N."/>
            <person name="Hine E."/>
            <person name="Su Q."/>
            <person name="Daugherty S.C."/>
            <person name="Young S."/>
            <person name="Sadzewicz L."/>
            <person name="Tallon L."/>
            <person name="Cebula T.A."/>
            <person name="Ravel J."/>
            <person name="Colwell R.R."/>
        </authorList>
    </citation>
    <scope>NUCLEOTIDE SEQUENCE [LARGE SCALE GENOMIC DNA]</scope>
    <source>
        <strain evidence="1 2">HENC-02</strain>
    </source>
</reference>
<organism evidence="1 2">
    <name type="scientific">Vibrio harveyi</name>
    <name type="common">Beneckea harveyi</name>
    <dbReference type="NCBI Taxonomy" id="669"/>
    <lineage>
        <taxon>Bacteria</taxon>
        <taxon>Pseudomonadati</taxon>
        <taxon>Pseudomonadota</taxon>
        <taxon>Gammaproteobacteria</taxon>
        <taxon>Vibrionales</taxon>
        <taxon>Vibrionaceae</taxon>
        <taxon>Vibrio</taxon>
    </lineage>
</organism>
<sequence length="41" mass="4576">MGSFLECCAGLCTSTIRYGNHSLLEYDPLSRGSEEYFVRLG</sequence>
<dbReference type="EMBL" id="AJSR01002674">
    <property type="protein sequence ID" value="EKM28119.1"/>
    <property type="molecule type" value="Genomic_DNA"/>
</dbReference>
<evidence type="ECO:0000313" key="1">
    <source>
        <dbReference type="EMBL" id="EKM28119.1"/>
    </source>
</evidence>